<accession>A0AAV8ZHH7</accession>
<gene>
    <name evidence="2" type="ORF">NQ314_005248</name>
</gene>
<feature type="compositionally biased region" description="Polar residues" evidence="1">
    <location>
        <begin position="328"/>
        <end position="339"/>
    </location>
</feature>
<proteinExistence type="predicted"/>
<evidence type="ECO:0000313" key="3">
    <source>
        <dbReference type="Proteomes" id="UP001162156"/>
    </source>
</evidence>
<keyword evidence="3" id="KW-1185">Reference proteome</keyword>
<feature type="compositionally biased region" description="Polar residues" evidence="1">
    <location>
        <begin position="278"/>
        <end position="311"/>
    </location>
</feature>
<evidence type="ECO:0000313" key="2">
    <source>
        <dbReference type="EMBL" id="KAJ8963920.1"/>
    </source>
</evidence>
<dbReference type="Proteomes" id="UP001162156">
    <property type="component" value="Unassembled WGS sequence"/>
</dbReference>
<feature type="region of interest" description="Disordered" evidence="1">
    <location>
        <begin position="278"/>
        <end position="339"/>
    </location>
</feature>
<dbReference type="EMBL" id="JANEYF010001459">
    <property type="protein sequence ID" value="KAJ8963920.1"/>
    <property type="molecule type" value="Genomic_DNA"/>
</dbReference>
<name>A0AAV8ZHH7_9CUCU</name>
<organism evidence="2 3">
    <name type="scientific">Rhamnusium bicolor</name>
    <dbReference type="NCBI Taxonomy" id="1586634"/>
    <lineage>
        <taxon>Eukaryota</taxon>
        <taxon>Metazoa</taxon>
        <taxon>Ecdysozoa</taxon>
        <taxon>Arthropoda</taxon>
        <taxon>Hexapoda</taxon>
        <taxon>Insecta</taxon>
        <taxon>Pterygota</taxon>
        <taxon>Neoptera</taxon>
        <taxon>Endopterygota</taxon>
        <taxon>Coleoptera</taxon>
        <taxon>Polyphaga</taxon>
        <taxon>Cucujiformia</taxon>
        <taxon>Chrysomeloidea</taxon>
        <taxon>Cerambycidae</taxon>
        <taxon>Lepturinae</taxon>
        <taxon>Rhagiini</taxon>
        <taxon>Rhamnusium</taxon>
    </lineage>
</organism>
<protein>
    <submittedName>
        <fullName evidence="2">Uncharacterized protein</fullName>
    </submittedName>
</protein>
<reference evidence="2" key="1">
    <citation type="journal article" date="2023" name="Insect Mol. Biol.">
        <title>Genome sequencing provides insights into the evolution of gene families encoding plant cell wall-degrading enzymes in longhorned beetles.</title>
        <authorList>
            <person name="Shin N.R."/>
            <person name="Okamura Y."/>
            <person name="Kirsch R."/>
            <person name="Pauchet Y."/>
        </authorList>
    </citation>
    <scope>NUCLEOTIDE SEQUENCE</scope>
    <source>
        <strain evidence="2">RBIC_L_NR</strain>
    </source>
</reference>
<dbReference type="AlphaFoldDB" id="A0AAV8ZHH7"/>
<evidence type="ECO:0000256" key="1">
    <source>
        <dbReference type="SAM" id="MobiDB-lite"/>
    </source>
</evidence>
<sequence>MSRFLSVTLPGNWILKNIKISFDQVTLTICAICLDLVKAKSDPAVRQDVKPKVSTKLNSISSTPKPDAQYQLPQQYQQQQHYQQQAQYPQQPLQPQLQRQLHAHPQILLQPQVQQALYQSQIQAQPQQHLMHVIQKAFYVPQQQNQPAAMIIIAQPTYVPAHLVQGTATQHLLNYFHNNPQARHQLLHGNYQQQPGQQVVQQSGQQIVQQPAGAHTIGNYQVVAVPAQYRQFAVPTQLSHPALLSQAVQQPSSEAVSQPSPLQLAQISQIASQQYARINPSSPQEQTSYPSQQFQYQPEANAQQSPQTQSAIPIRSLPPIITGFENFSPEQQEKNQSSA</sequence>
<comment type="caution">
    <text evidence="2">The sequence shown here is derived from an EMBL/GenBank/DDBJ whole genome shotgun (WGS) entry which is preliminary data.</text>
</comment>